<evidence type="ECO:0000256" key="1">
    <source>
        <dbReference type="SAM" id="SignalP"/>
    </source>
</evidence>
<feature type="domain" description="Cupin type-2" evidence="2">
    <location>
        <begin position="72"/>
        <end position="134"/>
    </location>
</feature>
<dbReference type="AlphaFoldDB" id="A0A521D0U3"/>
<organism evidence="3 4">
    <name type="scientific">Gracilimonas mengyeensis</name>
    <dbReference type="NCBI Taxonomy" id="1302730"/>
    <lineage>
        <taxon>Bacteria</taxon>
        <taxon>Pseudomonadati</taxon>
        <taxon>Balneolota</taxon>
        <taxon>Balneolia</taxon>
        <taxon>Balneolales</taxon>
        <taxon>Balneolaceae</taxon>
        <taxon>Gracilimonas</taxon>
    </lineage>
</organism>
<dbReference type="SUPFAM" id="SSF51182">
    <property type="entry name" value="RmlC-like cupins"/>
    <property type="match status" value="1"/>
</dbReference>
<accession>A0A521D0U3</accession>
<dbReference type="PROSITE" id="PS51257">
    <property type="entry name" value="PROKAR_LIPOPROTEIN"/>
    <property type="match status" value="1"/>
</dbReference>
<reference evidence="3 4" key="1">
    <citation type="submission" date="2017-05" db="EMBL/GenBank/DDBJ databases">
        <authorList>
            <person name="Varghese N."/>
            <person name="Submissions S."/>
        </authorList>
    </citation>
    <scope>NUCLEOTIDE SEQUENCE [LARGE SCALE GENOMIC DNA]</scope>
    <source>
        <strain evidence="3 4">DSM 21985</strain>
    </source>
</reference>
<dbReference type="InterPro" id="IPR011051">
    <property type="entry name" value="RmlC_Cupin_sf"/>
</dbReference>
<proteinExistence type="predicted"/>
<dbReference type="CDD" id="cd02233">
    <property type="entry name" value="cupin_HNL-like"/>
    <property type="match status" value="1"/>
</dbReference>
<sequence length="163" mass="17788">MKRFVFSTALLFTLIFTLQACQNPGTQTAQSEKEKTIYPKGDLAPSEFFTGNAYVHGLVDADSVFTTAAGNVVFEAGARCNWHSHPAGQILLVTAGKGYHQIEGEPKEIIRKGDVVKCPPNVSHWHGASADSSMTHIYMVPNTEKGIVEWGDAVTDEEFNSTK</sequence>
<dbReference type="Pfam" id="PF07883">
    <property type="entry name" value="Cupin_2"/>
    <property type="match status" value="1"/>
</dbReference>
<feature type="signal peptide" evidence="1">
    <location>
        <begin position="1"/>
        <end position="20"/>
    </location>
</feature>
<protein>
    <submittedName>
        <fullName evidence="3">Cupin domain protein</fullName>
    </submittedName>
</protein>
<dbReference type="OrthoDB" id="9802489at2"/>
<dbReference type="InterPro" id="IPR047263">
    <property type="entry name" value="HNL-like_cupin"/>
</dbReference>
<keyword evidence="4" id="KW-1185">Reference proteome</keyword>
<dbReference type="Gene3D" id="2.60.120.10">
    <property type="entry name" value="Jelly Rolls"/>
    <property type="match status" value="1"/>
</dbReference>
<name>A0A521D0U3_9BACT</name>
<evidence type="ECO:0000259" key="2">
    <source>
        <dbReference type="Pfam" id="PF07883"/>
    </source>
</evidence>
<dbReference type="PANTHER" id="PTHR43698">
    <property type="entry name" value="RIBD C-TERMINAL DOMAIN CONTAINING PROTEIN"/>
    <property type="match status" value="1"/>
</dbReference>
<dbReference type="Proteomes" id="UP000317557">
    <property type="component" value="Unassembled WGS sequence"/>
</dbReference>
<dbReference type="EMBL" id="FXTP01000007">
    <property type="protein sequence ID" value="SMO65315.1"/>
    <property type="molecule type" value="Genomic_DNA"/>
</dbReference>
<feature type="chain" id="PRO_5021928148" evidence="1">
    <location>
        <begin position="21"/>
        <end position="163"/>
    </location>
</feature>
<dbReference type="InterPro" id="IPR013096">
    <property type="entry name" value="Cupin_2"/>
</dbReference>
<evidence type="ECO:0000313" key="3">
    <source>
        <dbReference type="EMBL" id="SMO65315.1"/>
    </source>
</evidence>
<gene>
    <name evidence="3" type="ORF">SAMN06265219_10711</name>
</gene>
<dbReference type="InterPro" id="IPR014710">
    <property type="entry name" value="RmlC-like_jellyroll"/>
</dbReference>
<evidence type="ECO:0000313" key="4">
    <source>
        <dbReference type="Proteomes" id="UP000317557"/>
    </source>
</evidence>
<keyword evidence="1" id="KW-0732">Signal</keyword>
<dbReference type="RefSeq" id="WP_142454264.1">
    <property type="nucleotide sequence ID" value="NZ_FXTP01000007.1"/>
</dbReference>
<dbReference type="PANTHER" id="PTHR43698:SF1">
    <property type="entry name" value="BLL4564 PROTEIN"/>
    <property type="match status" value="1"/>
</dbReference>